<evidence type="ECO:0000313" key="1">
    <source>
        <dbReference type="EMBL" id="KAK4276458.1"/>
    </source>
</evidence>
<dbReference type="Proteomes" id="UP001293593">
    <property type="component" value="Unassembled WGS sequence"/>
</dbReference>
<sequence length="117" mass="13565">MVDVFSRSLSFPNKIPRQRPHISHHLRSISIPCRSHPLISHIKHDIADLTSWSSASKLNQQTTSNLCHGLSRLAQLHSTLQDIFQLPHAQQSLRRHPHWVNHLLEDLLRFVDVYGIF</sequence>
<evidence type="ECO:0000313" key="2">
    <source>
        <dbReference type="Proteomes" id="UP001293593"/>
    </source>
</evidence>
<dbReference type="AlphaFoldDB" id="A0AAE1MV21"/>
<comment type="caution">
    <text evidence="1">The sequence shown here is derived from an EMBL/GenBank/DDBJ whole genome shotgun (WGS) entry which is preliminary data.</text>
</comment>
<dbReference type="InterPro" id="IPR004320">
    <property type="entry name" value="BPS1_pln"/>
</dbReference>
<reference evidence="1" key="1">
    <citation type="submission" date="2023-10" db="EMBL/GenBank/DDBJ databases">
        <title>Chromosome-level genome of the transformable northern wattle, Acacia crassicarpa.</title>
        <authorList>
            <person name="Massaro I."/>
            <person name="Sinha N.R."/>
            <person name="Poethig S."/>
            <person name="Leichty A.R."/>
        </authorList>
    </citation>
    <scope>NUCLEOTIDE SEQUENCE</scope>
    <source>
        <strain evidence="1">Acra3RX</strain>
        <tissue evidence="1">Leaf</tissue>
    </source>
</reference>
<accession>A0AAE1MV21</accession>
<dbReference type="Pfam" id="PF03087">
    <property type="entry name" value="BPS1"/>
    <property type="match status" value="1"/>
</dbReference>
<keyword evidence="2" id="KW-1185">Reference proteome</keyword>
<dbReference type="GO" id="GO:0048367">
    <property type="term" value="P:shoot system development"/>
    <property type="evidence" value="ECO:0007669"/>
    <property type="project" value="InterPro"/>
</dbReference>
<proteinExistence type="predicted"/>
<dbReference type="GO" id="GO:0048364">
    <property type="term" value="P:root development"/>
    <property type="evidence" value="ECO:0007669"/>
    <property type="project" value="InterPro"/>
</dbReference>
<protein>
    <submittedName>
        <fullName evidence="1">Uncharacterized protein</fullName>
    </submittedName>
</protein>
<dbReference type="PANTHER" id="PTHR33070:SF49">
    <property type="entry name" value="OS06G0725500 PROTEIN"/>
    <property type="match status" value="1"/>
</dbReference>
<dbReference type="EMBL" id="JAWXYG010000003">
    <property type="protein sequence ID" value="KAK4276458.1"/>
    <property type="molecule type" value="Genomic_DNA"/>
</dbReference>
<gene>
    <name evidence="1" type="ORF">QN277_014605</name>
</gene>
<name>A0AAE1MV21_9FABA</name>
<organism evidence="1 2">
    <name type="scientific">Acacia crassicarpa</name>
    <name type="common">northern wattle</name>
    <dbReference type="NCBI Taxonomy" id="499986"/>
    <lineage>
        <taxon>Eukaryota</taxon>
        <taxon>Viridiplantae</taxon>
        <taxon>Streptophyta</taxon>
        <taxon>Embryophyta</taxon>
        <taxon>Tracheophyta</taxon>
        <taxon>Spermatophyta</taxon>
        <taxon>Magnoliopsida</taxon>
        <taxon>eudicotyledons</taxon>
        <taxon>Gunneridae</taxon>
        <taxon>Pentapetalae</taxon>
        <taxon>rosids</taxon>
        <taxon>fabids</taxon>
        <taxon>Fabales</taxon>
        <taxon>Fabaceae</taxon>
        <taxon>Caesalpinioideae</taxon>
        <taxon>mimosoid clade</taxon>
        <taxon>Acacieae</taxon>
        <taxon>Acacia</taxon>
    </lineage>
</organism>
<dbReference type="PANTHER" id="PTHR33070">
    <property type="entry name" value="OS06G0725500 PROTEIN"/>
    <property type="match status" value="1"/>
</dbReference>